<evidence type="ECO:0000256" key="6">
    <source>
        <dbReference type="ARBA" id="ARBA00022989"/>
    </source>
</evidence>
<evidence type="ECO:0000256" key="9">
    <source>
        <dbReference type="SAM" id="Phobius"/>
    </source>
</evidence>
<dbReference type="InterPro" id="IPR011701">
    <property type="entry name" value="MFS"/>
</dbReference>
<dbReference type="PANTHER" id="PTHR43271">
    <property type="entry name" value="BLL2771 PROTEIN"/>
    <property type="match status" value="1"/>
</dbReference>
<evidence type="ECO:0000256" key="2">
    <source>
        <dbReference type="ARBA" id="ARBA00008335"/>
    </source>
</evidence>
<protein>
    <submittedName>
        <fullName evidence="11">MFS transporter</fullName>
    </submittedName>
</protein>
<evidence type="ECO:0000256" key="1">
    <source>
        <dbReference type="ARBA" id="ARBA00004651"/>
    </source>
</evidence>
<name>A0ABV3FGH3_9NOCA</name>
<dbReference type="SUPFAM" id="SSF103473">
    <property type="entry name" value="MFS general substrate transporter"/>
    <property type="match status" value="1"/>
</dbReference>
<dbReference type="Gene3D" id="1.20.1250.20">
    <property type="entry name" value="MFS general substrate transporter like domains"/>
    <property type="match status" value="1"/>
</dbReference>
<evidence type="ECO:0000259" key="10">
    <source>
        <dbReference type="PROSITE" id="PS50850"/>
    </source>
</evidence>
<dbReference type="PROSITE" id="PS50850">
    <property type="entry name" value="MFS"/>
    <property type="match status" value="1"/>
</dbReference>
<comment type="subcellular location">
    <subcellularLocation>
        <location evidence="1">Cell membrane</location>
        <topology evidence="1">Multi-pass membrane protein</topology>
    </subcellularLocation>
</comment>
<feature type="transmembrane region" description="Helical" evidence="9">
    <location>
        <begin position="84"/>
        <end position="103"/>
    </location>
</feature>
<gene>
    <name evidence="11" type="ORF">AB0H72_29335</name>
</gene>
<feature type="region of interest" description="Disordered" evidence="8">
    <location>
        <begin position="401"/>
        <end position="445"/>
    </location>
</feature>
<dbReference type="Pfam" id="PF07690">
    <property type="entry name" value="MFS_1"/>
    <property type="match status" value="1"/>
</dbReference>
<feature type="transmembrane region" description="Helical" evidence="9">
    <location>
        <begin position="140"/>
        <end position="162"/>
    </location>
</feature>
<feature type="domain" description="Major facilitator superfamily (MFS) profile" evidence="10">
    <location>
        <begin position="20"/>
        <end position="399"/>
    </location>
</feature>
<feature type="transmembrane region" description="Helical" evidence="9">
    <location>
        <begin position="20"/>
        <end position="38"/>
    </location>
</feature>
<dbReference type="CDD" id="cd17324">
    <property type="entry name" value="MFS_NepI_like"/>
    <property type="match status" value="1"/>
</dbReference>
<keyword evidence="6 9" id="KW-1133">Transmembrane helix</keyword>
<keyword evidence="12" id="KW-1185">Reference proteome</keyword>
<keyword evidence="5 9" id="KW-0812">Transmembrane</keyword>
<feature type="transmembrane region" description="Helical" evidence="9">
    <location>
        <begin position="376"/>
        <end position="396"/>
    </location>
</feature>
<evidence type="ECO:0000256" key="8">
    <source>
        <dbReference type="SAM" id="MobiDB-lite"/>
    </source>
</evidence>
<organism evidence="11 12">
    <name type="scientific">Nocardia fusca</name>
    <dbReference type="NCBI Taxonomy" id="941183"/>
    <lineage>
        <taxon>Bacteria</taxon>
        <taxon>Bacillati</taxon>
        <taxon>Actinomycetota</taxon>
        <taxon>Actinomycetes</taxon>
        <taxon>Mycobacteriales</taxon>
        <taxon>Nocardiaceae</taxon>
        <taxon>Nocardia</taxon>
    </lineage>
</organism>
<evidence type="ECO:0000313" key="12">
    <source>
        <dbReference type="Proteomes" id="UP001551658"/>
    </source>
</evidence>
<feature type="transmembrane region" description="Helical" evidence="9">
    <location>
        <begin position="289"/>
        <end position="305"/>
    </location>
</feature>
<feature type="transmembrane region" description="Helical" evidence="9">
    <location>
        <begin position="174"/>
        <end position="194"/>
    </location>
</feature>
<feature type="transmembrane region" description="Helical" evidence="9">
    <location>
        <begin position="348"/>
        <end position="370"/>
    </location>
</feature>
<feature type="transmembrane region" description="Helical" evidence="9">
    <location>
        <begin position="311"/>
        <end position="336"/>
    </location>
</feature>
<reference evidence="11 12" key="1">
    <citation type="submission" date="2024-06" db="EMBL/GenBank/DDBJ databases">
        <title>The Natural Products Discovery Center: Release of the First 8490 Sequenced Strains for Exploring Actinobacteria Biosynthetic Diversity.</title>
        <authorList>
            <person name="Kalkreuter E."/>
            <person name="Kautsar S.A."/>
            <person name="Yang D."/>
            <person name="Bader C.D."/>
            <person name="Teijaro C.N."/>
            <person name="Fluegel L."/>
            <person name="Davis C.M."/>
            <person name="Simpson J.R."/>
            <person name="Lauterbach L."/>
            <person name="Steele A.D."/>
            <person name="Gui C."/>
            <person name="Meng S."/>
            <person name="Li G."/>
            <person name="Viehrig K."/>
            <person name="Ye F."/>
            <person name="Su P."/>
            <person name="Kiefer A.F."/>
            <person name="Nichols A."/>
            <person name="Cepeda A.J."/>
            <person name="Yan W."/>
            <person name="Fan B."/>
            <person name="Jiang Y."/>
            <person name="Adhikari A."/>
            <person name="Zheng C.-J."/>
            <person name="Schuster L."/>
            <person name="Cowan T.M."/>
            <person name="Smanski M.J."/>
            <person name="Chevrette M.G."/>
            <person name="De Carvalho L.P.S."/>
            <person name="Shen B."/>
        </authorList>
    </citation>
    <scope>NUCLEOTIDE SEQUENCE [LARGE SCALE GENOMIC DNA]</scope>
    <source>
        <strain evidence="11 12">NPDC050671</strain>
    </source>
</reference>
<dbReference type="InterPro" id="IPR036259">
    <property type="entry name" value="MFS_trans_sf"/>
</dbReference>
<comment type="similarity">
    <text evidence="2">Belongs to the major facilitator superfamily.</text>
</comment>
<evidence type="ECO:0000313" key="11">
    <source>
        <dbReference type="EMBL" id="MEV0366804.1"/>
    </source>
</evidence>
<dbReference type="InterPro" id="IPR020846">
    <property type="entry name" value="MFS_dom"/>
</dbReference>
<evidence type="ECO:0000256" key="3">
    <source>
        <dbReference type="ARBA" id="ARBA00022448"/>
    </source>
</evidence>
<dbReference type="PANTHER" id="PTHR43271:SF1">
    <property type="entry name" value="INNER MEMBRANE TRANSPORT PROTEIN YNFM"/>
    <property type="match status" value="1"/>
</dbReference>
<keyword evidence="3" id="KW-0813">Transport</keyword>
<dbReference type="Proteomes" id="UP001551658">
    <property type="component" value="Unassembled WGS sequence"/>
</dbReference>
<evidence type="ECO:0000256" key="7">
    <source>
        <dbReference type="ARBA" id="ARBA00023136"/>
    </source>
</evidence>
<proteinExistence type="inferred from homology"/>
<dbReference type="RefSeq" id="WP_357985396.1">
    <property type="nucleotide sequence ID" value="NZ_JBFAIH010000022.1"/>
</dbReference>
<accession>A0ABV3FGH3</accession>
<feature type="transmembrane region" description="Helical" evidence="9">
    <location>
        <begin position="256"/>
        <end position="277"/>
    </location>
</feature>
<dbReference type="EMBL" id="JBFAIH010000022">
    <property type="protein sequence ID" value="MEV0366804.1"/>
    <property type="molecule type" value="Genomic_DNA"/>
</dbReference>
<feature type="transmembrane region" description="Helical" evidence="9">
    <location>
        <begin position="115"/>
        <end position="133"/>
    </location>
</feature>
<evidence type="ECO:0000256" key="4">
    <source>
        <dbReference type="ARBA" id="ARBA00022475"/>
    </source>
</evidence>
<sequence>MTQADGFRGHRAGTATYRRATLALFAAGMANFMTLWYVQGLLPVFSSKFSVTPTHAALAVSVTTALLAVTIVPAGMLSERFGRVPVMTFSALSSTIVGLILPWSPTFEVLVAGRALQGLLCAGVPAVAMAYLVEEFDARGLGAAMGTYVAGTSVGGLTGRLIPTLGLDVMPWNWAFQSVTVLAAVFAVIFVWKVPTSRNFTPRRVSVRQSLAELVAHLRDRTLLCLFGVGFLLLGAFMAVYNYLAYHLLNAPFSLPASLVGSVFVLYLAGTASSAVAGRCSDRFGRARILLAAVLVMGAGLSITLSNSLGILLLGVALTTTGFFAAHSIASGWVPARATTNRSGASSLYLLSYYLGSALLGALAGPAFAAHGWPGLVVYVAVILAVAVVLTLVLLWTDSSGPSHPTTAAADPRYPRPSAPGPENETEVHPAAHLSACGLPPNRVE</sequence>
<keyword evidence="7 9" id="KW-0472">Membrane</keyword>
<keyword evidence="4" id="KW-1003">Cell membrane</keyword>
<feature type="transmembrane region" description="Helical" evidence="9">
    <location>
        <begin position="58"/>
        <end position="77"/>
    </location>
</feature>
<comment type="caution">
    <text evidence="11">The sequence shown here is derived from an EMBL/GenBank/DDBJ whole genome shotgun (WGS) entry which is preliminary data.</text>
</comment>
<evidence type="ECO:0000256" key="5">
    <source>
        <dbReference type="ARBA" id="ARBA00022692"/>
    </source>
</evidence>
<feature type="transmembrane region" description="Helical" evidence="9">
    <location>
        <begin position="223"/>
        <end position="244"/>
    </location>
</feature>